<gene>
    <name evidence="1" type="ORF">DTL70_25765</name>
</gene>
<name>A0A367EN45_9ACTN</name>
<proteinExistence type="predicted"/>
<organism evidence="1 2">
    <name type="scientific">Streptomyces diacarni</name>
    <dbReference type="NCBI Taxonomy" id="2800381"/>
    <lineage>
        <taxon>Bacteria</taxon>
        <taxon>Bacillati</taxon>
        <taxon>Actinomycetota</taxon>
        <taxon>Actinomycetes</taxon>
        <taxon>Kitasatosporales</taxon>
        <taxon>Streptomycetaceae</taxon>
        <taxon>Streptomyces</taxon>
    </lineage>
</organism>
<accession>A0A367EN45</accession>
<dbReference type="Proteomes" id="UP000252914">
    <property type="component" value="Unassembled WGS sequence"/>
</dbReference>
<reference evidence="1 2" key="1">
    <citation type="submission" date="2018-06" db="EMBL/GenBank/DDBJ databases">
        <title>Streptomyces reniochalinae sp. nov. and Streptomyces diacarnus sp. nov. from marine sponges.</title>
        <authorList>
            <person name="Li L."/>
        </authorList>
    </citation>
    <scope>NUCLEOTIDE SEQUENCE [LARGE SCALE GENOMIC DNA]</scope>
    <source>
        <strain evidence="1 2">LHW51701</strain>
    </source>
</reference>
<evidence type="ECO:0000313" key="1">
    <source>
        <dbReference type="EMBL" id="RCG18630.1"/>
    </source>
</evidence>
<comment type="caution">
    <text evidence="1">The sequence shown here is derived from an EMBL/GenBank/DDBJ whole genome shotgun (WGS) entry which is preliminary data.</text>
</comment>
<evidence type="ECO:0000313" key="2">
    <source>
        <dbReference type="Proteomes" id="UP000252914"/>
    </source>
</evidence>
<dbReference type="AlphaFoldDB" id="A0A367EN45"/>
<sequence>MWSVGQRARDRKSGKDGEIVQVTLPSPVIYRLRLDDPPGVVVYRYGDQLLPVSSSGGLGRR</sequence>
<dbReference type="EMBL" id="QOIN01000050">
    <property type="protein sequence ID" value="RCG18630.1"/>
    <property type="molecule type" value="Genomic_DNA"/>
</dbReference>
<protein>
    <submittedName>
        <fullName evidence="1">Uncharacterized protein</fullName>
    </submittedName>
</protein>
<keyword evidence="2" id="KW-1185">Reference proteome</keyword>